<dbReference type="PANTHER" id="PTHR12550:SF70">
    <property type="entry name" value="JIL-1 ANCHORING AND STABILIZING PROTEIN, ISOFORM A"/>
    <property type="match status" value="1"/>
</dbReference>
<dbReference type="CDD" id="cd05834">
    <property type="entry name" value="PWWP_HRP"/>
    <property type="match status" value="1"/>
</dbReference>
<organism evidence="2">
    <name type="scientific">Homalodisca liturata</name>
    <dbReference type="NCBI Taxonomy" id="320908"/>
    <lineage>
        <taxon>Eukaryota</taxon>
        <taxon>Metazoa</taxon>
        <taxon>Ecdysozoa</taxon>
        <taxon>Arthropoda</taxon>
        <taxon>Hexapoda</taxon>
        <taxon>Insecta</taxon>
        <taxon>Pterygota</taxon>
        <taxon>Neoptera</taxon>
        <taxon>Paraneoptera</taxon>
        <taxon>Hemiptera</taxon>
        <taxon>Auchenorrhyncha</taxon>
        <taxon>Membracoidea</taxon>
        <taxon>Cicadellidae</taxon>
        <taxon>Cicadellinae</taxon>
        <taxon>Proconiini</taxon>
        <taxon>Homalodisca</taxon>
    </lineage>
</organism>
<proteinExistence type="predicted"/>
<reference evidence="2" key="1">
    <citation type="submission" date="2015-11" db="EMBL/GenBank/DDBJ databases">
        <title>De novo transcriptome assembly of four potential Pierce s Disease insect vectors from Arizona vineyards.</title>
        <authorList>
            <person name="Tassone E.E."/>
        </authorList>
    </citation>
    <scope>NUCLEOTIDE SEQUENCE</scope>
</reference>
<evidence type="ECO:0000313" key="2">
    <source>
        <dbReference type="EMBL" id="JAS93014.1"/>
    </source>
</evidence>
<accession>A0A1B6J1F9</accession>
<dbReference type="PANTHER" id="PTHR12550">
    <property type="entry name" value="HEPATOMA-DERIVED GROWTH FACTOR-RELATED"/>
    <property type="match status" value="1"/>
</dbReference>
<protein>
    <recommendedName>
        <fullName evidence="1">PWWP domain-containing protein</fullName>
    </recommendedName>
</protein>
<feature type="non-terminal residue" evidence="2">
    <location>
        <position position="242"/>
    </location>
</feature>
<dbReference type="InterPro" id="IPR000313">
    <property type="entry name" value="PWWP_dom"/>
</dbReference>
<evidence type="ECO:0000259" key="1">
    <source>
        <dbReference type="PROSITE" id="PS50812"/>
    </source>
</evidence>
<dbReference type="Pfam" id="PF00855">
    <property type="entry name" value="PWWP"/>
    <property type="match status" value="1"/>
</dbReference>
<dbReference type="AlphaFoldDB" id="A0A1B6J1F9"/>
<feature type="domain" description="PWWP" evidence="1">
    <location>
        <begin position="13"/>
        <end position="56"/>
    </location>
</feature>
<dbReference type="SUPFAM" id="SSF63748">
    <property type="entry name" value="Tudor/PWWP/MBT"/>
    <property type="match status" value="1"/>
</dbReference>
<dbReference type="EMBL" id="GECU01014692">
    <property type="protein sequence ID" value="JAS93014.1"/>
    <property type="molecule type" value="Transcribed_RNA"/>
</dbReference>
<dbReference type="PROSITE" id="PS50812">
    <property type="entry name" value="PWWP"/>
    <property type="match status" value="1"/>
</dbReference>
<sequence>MTMLLKGDKVFAKGDKVFAKVRGYSHWPGIIDKVEEGDTHETSKYQILFFGTYDKTTLSEKHICSYEDNKDKYGQPKTDNFKNKNFNKALVEADKYLSPNQDLQDINEENENSTILNNTQNNIGQVVEKVNNYHSREETDLETSLSLAAEVGNALLLENSELKNIINDKSNENRVLNNHISALMEERHVLRQHIHDLKQTKSTYESEIEEKLVYSENKFLDIKGKCSEFEDEIRFLKDKLTR</sequence>
<gene>
    <name evidence="2" type="ORF">g.56575</name>
</gene>
<name>A0A1B6J1F9_9HEMI</name>
<dbReference type="Gene3D" id="2.30.30.140">
    <property type="match status" value="1"/>
</dbReference>